<feature type="signal peptide" evidence="2">
    <location>
        <begin position="1"/>
        <end position="25"/>
    </location>
</feature>
<sequence>MLAKRFLVTLTLFGLYLSASPSANAELAQASPPATPRATPPPTKPATDDEITTYMAMAAINMCTLSELKQPFKESLSANAQMVGSVLAQRHGFLVTGNPNKLTPEQLLNGAVVQIVPRVEAICGKSLSPAWRKDVDSILSDIRKQAGGGSGTK</sequence>
<name>K9P3E5_CYAGP</name>
<evidence type="ECO:0000256" key="2">
    <source>
        <dbReference type="SAM" id="SignalP"/>
    </source>
</evidence>
<feature type="chain" id="PRO_5003933653" evidence="2">
    <location>
        <begin position="26"/>
        <end position="153"/>
    </location>
</feature>
<dbReference type="Proteomes" id="UP000010388">
    <property type="component" value="Chromosome"/>
</dbReference>
<reference evidence="4" key="1">
    <citation type="journal article" date="2013" name="Proc. Natl. Acad. Sci. U.S.A.">
        <title>Improving the coverage of the cyanobacterial phylum using diversity-driven genome sequencing.</title>
        <authorList>
            <person name="Shih P.M."/>
            <person name="Wu D."/>
            <person name="Latifi A."/>
            <person name="Axen S.D."/>
            <person name="Fewer D.P."/>
            <person name="Talla E."/>
            <person name="Calteau A."/>
            <person name="Cai F."/>
            <person name="Tandeau de Marsac N."/>
            <person name="Rippka R."/>
            <person name="Herdman M."/>
            <person name="Sivonen K."/>
            <person name="Coursin T."/>
            <person name="Laurent T."/>
            <person name="Goodwin L."/>
            <person name="Nolan M."/>
            <person name="Davenport K.W."/>
            <person name="Han C.S."/>
            <person name="Rubin E.M."/>
            <person name="Eisen J.A."/>
            <person name="Woyke T."/>
            <person name="Gugger M."/>
            <person name="Kerfeld C.A."/>
        </authorList>
    </citation>
    <scope>NUCLEOTIDE SEQUENCE [LARGE SCALE GENOMIC DNA]</scope>
    <source>
        <strain evidence="4">ATCC 27147 / PCC 6307</strain>
    </source>
</reference>
<evidence type="ECO:0000313" key="4">
    <source>
        <dbReference type="Proteomes" id="UP000010388"/>
    </source>
</evidence>
<evidence type="ECO:0000313" key="3">
    <source>
        <dbReference type="EMBL" id="AFY27498.1"/>
    </source>
</evidence>
<feature type="region of interest" description="Disordered" evidence="1">
    <location>
        <begin position="27"/>
        <end position="46"/>
    </location>
</feature>
<proteinExistence type="predicted"/>
<feature type="compositionally biased region" description="Pro residues" evidence="1">
    <location>
        <begin position="33"/>
        <end position="44"/>
    </location>
</feature>
<dbReference type="KEGG" id="cgc:Cyagr_0302"/>
<gene>
    <name evidence="3" type="ordered locus">Cyagr_0302</name>
</gene>
<dbReference type="EMBL" id="CP003495">
    <property type="protein sequence ID" value="AFY27498.1"/>
    <property type="molecule type" value="Genomic_DNA"/>
</dbReference>
<dbReference type="eggNOG" id="ENOG5030RGK">
    <property type="taxonomic scope" value="Bacteria"/>
</dbReference>
<keyword evidence="2" id="KW-0732">Signal</keyword>
<accession>K9P3E5</accession>
<protein>
    <submittedName>
        <fullName evidence="3">Uncharacterized protein</fullName>
    </submittedName>
</protein>
<dbReference type="AlphaFoldDB" id="K9P3E5"/>
<organism evidence="3 4">
    <name type="scientific">Cyanobium gracile (strain ATCC 27147 / PCC 6307)</name>
    <dbReference type="NCBI Taxonomy" id="292564"/>
    <lineage>
        <taxon>Bacteria</taxon>
        <taxon>Bacillati</taxon>
        <taxon>Cyanobacteriota</taxon>
        <taxon>Cyanophyceae</taxon>
        <taxon>Synechococcales</taxon>
        <taxon>Prochlorococcaceae</taxon>
        <taxon>Cyanobium</taxon>
    </lineage>
</organism>
<dbReference type="HOGENOM" id="CLU_1710229_0_0_3"/>
<dbReference type="RefSeq" id="WP_015107956.1">
    <property type="nucleotide sequence ID" value="NC_019675.1"/>
</dbReference>
<evidence type="ECO:0000256" key="1">
    <source>
        <dbReference type="SAM" id="MobiDB-lite"/>
    </source>
</evidence>